<dbReference type="PANTHER" id="PTHR43777">
    <property type="entry name" value="MOLYBDENUM COFACTOR CYTIDYLYLTRANSFERASE"/>
    <property type="match status" value="1"/>
</dbReference>
<dbReference type="CDD" id="cd04182">
    <property type="entry name" value="GT_2_like_f"/>
    <property type="match status" value="1"/>
</dbReference>
<evidence type="ECO:0000259" key="2">
    <source>
        <dbReference type="Pfam" id="PF12804"/>
    </source>
</evidence>
<dbReference type="EMBL" id="QGUB01000001">
    <property type="protein sequence ID" value="PWW48960.1"/>
    <property type="molecule type" value="Genomic_DNA"/>
</dbReference>
<dbReference type="OrthoDB" id="8667343at2"/>
<organism evidence="3 4">
    <name type="scientific">Melaminivora alkalimesophila</name>
    <dbReference type="NCBI Taxonomy" id="1165852"/>
    <lineage>
        <taxon>Bacteria</taxon>
        <taxon>Pseudomonadati</taxon>
        <taxon>Pseudomonadota</taxon>
        <taxon>Betaproteobacteria</taxon>
        <taxon>Burkholderiales</taxon>
        <taxon>Comamonadaceae</taxon>
        <taxon>Melaminivora</taxon>
    </lineage>
</organism>
<dbReference type="Pfam" id="PF12804">
    <property type="entry name" value="NTP_transf_3"/>
    <property type="match status" value="1"/>
</dbReference>
<keyword evidence="1" id="KW-0460">Magnesium</keyword>
<evidence type="ECO:0000313" key="3">
    <source>
        <dbReference type="EMBL" id="PWW48960.1"/>
    </source>
</evidence>
<dbReference type="PANTHER" id="PTHR43777:SF1">
    <property type="entry name" value="MOLYBDENUM COFACTOR CYTIDYLYLTRANSFERASE"/>
    <property type="match status" value="1"/>
</dbReference>
<dbReference type="Proteomes" id="UP000246483">
    <property type="component" value="Unassembled WGS sequence"/>
</dbReference>
<keyword evidence="4" id="KW-1185">Reference proteome</keyword>
<dbReference type="InterPro" id="IPR025877">
    <property type="entry name" value="MobA-like_NTP_Trfase"/>
</dbReference>
<reference evidence="3 4" key="1">
    <citation type="submission" date="2018-05" db="EMBL/GenBank/DDBJ databases">
        <title>Genomic Encyclopedia of Type Strains, Phase IV (KMG-IV): sequencing the most valuable type-strain genomes for metagenomic binning, comparative biology and taxonomic classification.</title>
        <authorList>
            <person name="Goeker M."/>
        </authorList>
    </citation>
    <scope>NUCLEOTIDE SEQUENCE [LARGE SCALE GENOMIC DNA]</scope>
    <source>
        <strain evidence="3 4">DSM 26006</strain>
    </source>
</reference>
<protein>
    <submittedName>
        <fullName evidence="3">Molybdenum cofactor cytidylyltransferase</fullName>
    </submittedName>
</protein>
<name>A0A317RKI5_9BURK</name>
<gene>
    <name evidence="3" type="ORF">DFR36_101471</name>
</gene>
<accession>A0A317RKI5</accession>
<feature type="domain" description="MobA-like NTP transferase" evidence="2">
    <location>
        <begin position="1"/>
        <end position="164"/>
    </location>
</feature>
<comment type="caution">
    <text evidence="3">The sequence shown here is derived from an EMBL/GenBank/DDBJ whole genome shotgun (WGS) entry which is preliminary data.</text>
</comment>
<dbReference type="GO" id="GO:0016779">
    <property type="term" value="F:nucleotidyltransferase activity"/>
    <property type="evidence" value="ECO:0007669"/>
    <property type="project" value="UniProtKB-KW"/>
</dbReference>
<evidence type="ECO:0000256" key="1">
    <source>
        <dbReference type="ARBA" id="ARBA00022842"/>
    </source>
</evidence>
<proteinExistence type="predicted"/>
<evidence type="ECO:0000313" key="4">
    <source>
        <dbReference type="Proteomes" id="UP000246483"/>
    </source>
</evidence>
<dbReference type="AlphaFoldDB" id="A0A317RKI5"/>
<keyword evidence="3" id="KW-0548">Nucleotidyltransferase</keyword>
<dbReference type="SUPFAM" id="SSF53448">
    <property type="entry name" value="Nucleotide-diphospho-sugar transferases"/>
    <property type="match status" value="1"/>
</dbReference>
<keyword evidence="3" id="KW-0808">Transferase</keyword>
<dbReference type="Gene3D" id="3.90.550.10">
    <property type="entry name" value="Spore Coat Polysaccharide Biosynthesis Protein SpsA, Chain A"/>
    <property type="match status" value="1"/>
</dbReference>
<sequence length="201" mass="21318">MAAGAGRRMGGRPKGLLRREGEPLVLRQVRLLREAGLERVALVLGHHAEAIEAALQAAGPLAGQVRRVRNPAPDAGPGGSLRCGLAALGAEIQEVMVLLADQPLLEVQDLQAMQAAWRERPAGVELVFPQHDGQPGHPIVFGAGLRALLLGSAAAGVREWRRAHPAQALAVPVAHARCTTDVDTPEDLVRLERAHGVRLEP</sequence>
<dbReference type="InterPro" id="IPR029044">
    <property type="entry name" value="Nucleotide-diphossugar_trans"/>
</dbReference>